<comment type="similarity">
    <text evidence="1">Belongs to the GST superfamily. NadH family.</text>
</comment>
<keyword evidence="5" id="KW-1185">Reference proteome</keyword>
<dbReference type="GO" id="GO:0016491">
    <property type="term" value="F:oxidoreductase activity"/>
    <property type="evidence" value="ECO:0007669"/>
    <property type="project" value="InterPro"/>
</dbReference>
<dbReference type="Proteomes" id="UP000006377">
    <property type="component" value="Chromosome"/>
</dbReference>
<dbReference type="Pfam" id="PF01323">
    <property type="entry name" value="DSBA"/>
    <property type="match status" value="1"/>
</dbReference>
<organism evidence="4 5">
    <name type="scientific">Parvibaculum lavamentivorans (strain DS-1 / DSM 13023 / NCIMB 13966)</name>
    <dbReference type="NCBI Taxonomy" id="402881"/>
    <lineage>
        <taxon>Bacteria</taxon>
        <taxon>Pseudomonadati</taxon>
        <taxon>Pseudomonadota</taxon>
        <taxon>Alphaproteobacteria</taxon>
        <taxon>Hyphomicrobiales</taxon>
        <taxon>Parvibaculaceae</taxon>
        <taxon>Parvibaculum</taxon>
    </lineage>
</organism>
<dbReference type="KEGG" id="pla:Plav_1673"/>
<dbReference type="EMBL" id="CP000774">
    <property type="protein sequence ID" value="ABS63292.1"/>
    <property type="molecule type" value="Genomic_DNA"/>
</dbReference>
<dbReference type="STRING" id="402881.Plav_1673"/>
<name>A7HTQ9_PARL1</name>
<dbReference type="PANTHER" id="PTHR42943:SF2">
    <property type="entry name" value="GLUTATHIONE S-TRANSFERASE KAPPA 1"/>
    <property type="match status" value="1"/>
</dbReference>
<keyword evidence="1" id="KW-0413">Isomerase</keyword>
<dbReference type="Gene3D" id="3.40.30.10">
    <property type="entry name" value="Glutaredoxin"/>
    <property type="match status" value="1"/>
</dbReference>
<proteinExistence type="inferred from homology"/>
<evidence type="ECO:0000313" key="5">
    <source>
        <dbReference type="Proteomes" id="UP000006377"/>
    </source>
</evidence>
<evidence type="ECO:0000256" key="2">
    <source>
        <dbReference type="PIRSR" id="PIRSR006386-1"/>
    </source>
</evidence>
<accession>A7HTQ9</accession>
<reference evidence="4 5" key="1">
    <citation type="journal article" date="2011" name="Stand. Genomic Sci.">
        <title>Complete genome sequence of Parvibaculum lavamentivorans type strain (DS-1(T)).</title>
        <authorList>
            <person name="Schleheck D."/>
            <person name="Weiss M."/>
            <person name="Pitluck S."/>
            <person name="Bruce D."/>
            <person name="Land M.L."/>
            <person name="Han S."/>
            <person name="Saunders E."/>
            <person name="Tapia R."/>
            <person name="Detter C."/>
            <person name="Brettin T."/>
            <person name="Han J."/>
            <person name="Woyke T."/>
            <person name="Goodwin L."/>
            <person name="Pennacchio L."/>
            <person name="Nolan M."/>
            <person name="Cook A.M."/>
            <person name="Kjelleberg S."/>
            <person name="Thomas T."/>
        </authorList>
    </citation>
    <scope>NUCLEOTIDE SEQUENCE [LARGE SCALE GENOMIC DNA]</scope>
    <source>
        <strain evidence="5">DS-1 / DSM 13023 / NCIMB 13966</strain>
    </source>
</reference>
<dbReference type="GO" id="GO:0018845">
    <property type="term" value="F:2-hydroxychromene-2-carboxylate isomerase activity"/>
    <property type="evidence" value="ECO:0007669"/>
    <property type="project" value="UniProtKB-UniRule"/>
</dbReference>
<evidence type="ECO:0000259" key="3">
    <source>
        <dbReference type="Pfam" id="PF01323"/>
    </source>
</evidence>
<dbReference type="InterPro" id="IPR051924">
    <property type="entry name" value="GST_Kappa/NadH"/>
</dbReference>
<feature type="active site" description="Nucleophile" evidence="2">
    <location>
        <position position="13"/>
    </location>
</feature>
<dbReference type="InterPro" id="IPR001853">
    <property type="entry name" value="DSBA-like_thioredoxin_dom"/>
</dbReference>
<evidence type="ECO:0000313" key="4">
    <source>
        <dbReference type="EMBL" id="ABS63292.1"/>
    </source>
</evidence>
<dbReference type="RefSeq" id="WP_012110583.1">
    <property type="nucleotide sequence ID" value="NC_009719.1"/>
</dbReference>
<sequence length="215" mass="24515">MTLEYDLFWSFRSPYSYLVTPRLLAFEREYDVKCNVRPVYPIAVRIDGFFKQVNPMWPPYLLKDTMRVAEMEGLPYAWPSPDPVRMDMKSGEVPKEQPYIHRLTRAGVAAAETGQGLAFLKEISSVIFGGVKNWHEGDHLKEAAARAGLDMDALDRIVEEKADSLEAVIAANEAAQKAAGHWGVPLMVFEGEPFFGQDRLSHLKWRMEQKGLKRR</sequence>
<dbReference type="AlphaFoldDB" id="A7HTQ9"/>
<evidence type="ECO:0000256" key="1">
    <source>
        <dbReference type="PIRNR" id="PIRNR006386"/>
    </source>
</evidence>
<dbReference type="InterPro" id="IPR014440">
    <property type="entry name" value="HCCAis_GSTk"/>
</dbReference>
<protein>
    <recommendedName>
        <fullName evidence="1">2-hydroxychromene-2-carboxylate isomerase</fullName>
        <ecNumber evidence="1">5.99.1.4</ecNumber>
    </recommendedName>
</protein>
<dbReference type="PANTHER" id="PTHR42943">
    <property type="entry name" value="GLUTATHIONE S-TRANSFERASE KAPPA"/>
    <property type="match status" value="1"/>
</dbReference>
<feature type="domain" description="DSBA-like thioredoxin" evidence="3">
    <location>
        <begin position="6"/>
        <end position="204"/>
    </location>
</feature>
<dbReference type="EC" id="5.99.1.4" evidence="1"/>
<dbReference type="InterPro" id="IPR036249">
    <property type="entry name" value="Thioredoxin-like_sf"/>
</dbReference>
<gene>
    <name evidence="4" type="ordered locus">Plav_1673</name>
</gene>
<comment type="catalytic activity">
    <reaction evidence="1">
        <text>2-hydroxychromene-2-carboxylate = (3E)-4-(2-hydroxyphenyl)-2-oxobut-3-enoate</text>
        <dbReference type="Rhea" id="RHEA:27401"/>
        <dbReference type="ChEBI" id="CHEBI:59350"/>
        <dbReference type="ChEBI" id="CHEBI:59353"/>
        <dbReference type="EC" id="5.99.1.4"/>
    </reaction>
</comment>
<dbReference type="SUPFAM" id="SSF52833">
    <property type="entry name" value="Thioredoxin-like"/>
    <property type="match status" value="1"/>
</dbReference>
<dbReference type="PIRSF" id="PIRSF006386">
    <property type="entry name" value="HCCAis_GSTk"/>
    <property type="match status" value="1"/>
</dbReference>
<dbReference type="OrthoDB" id="5244108at2"/>
<dbReference type="eggNOG" id="COG3917">
    <property type="taxonomic scope" value="Bacteria"/>
</dbReference>
<dbReference type="HOGENOM" id="CLU_069253_1_3_5"/>